<proteinExistence type="predicted"/>
<comment type="caution">
    <text evidence="2">The sequence shown here is derived from an EMBL/GenBank/DDBJ whole genome shotgun (WGS) entry which is preliminary data.</text>
</comment>
<dbReference type="InterPro" id="IPR001279">
    <property type="entry name" value="Metallo-B-lactamas"/>
</dbReference>
<accession>A0ABS1ERL4</accession>
<dbReference type="InterPro" id="IPR036866">
    <property type="entry name" value="RibonucZ/Hydroxyglut_hydro"/>
</dbReference>
<organism evidence="2 3">
    <name type="scientific">Clostridium yunnanense</name>
    <dbReference type="NCBI Taxonomy" id="2800325"/>
    <lineage>
        <taxon>Bacteria</taxon>
        <taxon>Bacillati</taxon>
        <taxon>Bacillota</taxon>
        <taxon>Clostridia</taxon>
        <taxon>Eubacteriales</taxon>
        <taxon>Clostridiaceae</taxon>
        <taxon>Clostridium</taxon>
    </lineage>
</organism>
<feature type="domain" description="Metallo-beta-lactamase" evidence="1">
    <location>
        <begin position="13"/>
        <end position="85"/>
    </location>
</feature>
<evidence type="ECO:0000313" key="2">
    <source>
        <dbReference type="EMBL" id="MBK1812032.1"/>
    </source>
</evidence>
<name>A0ABS1ERL4_9CLOT</name>
<keyword evidence="3" id="KW-1185">Reference proteome</keyword>
<gene>
    <name evidence="2" type="ORF">JHL18_15525</name>
</gene>
<evidence type="ECO:0000259" key="1">
    <source>
        <dbReference type="Pfam" id="PF00753"/>
    </source>
</evidence>
<evidence type="ECO:0000313" key="3">
    <source>
        <dbReference type="Proteomes" id="UP000596739"/>
    </source>
</evidence>
<dbReference type="Pfam" id="PF00753">
    <property type="entry name" value="Lactamase_B"/>
    <property type="match status" value="1"/>
</dbReference>
<dbReference type="Proteomes" id="UP000596739">
    <property type="component" value="Unassembled WGS sequence"/>
</dbReference>
<dbReference type="PANTHER" id="PTHR30619:SF1">
    <property type="entry name" value="RECOMBINATION PROTEIN 2"/>
    <property type="match status" value="1"/>
</dbReference>
<dbReference type="Gene3D" id="3.60.15.10">
    <property type="entry name" value="Ribonuclease Z/Hydroxyacylglutathione hydrolase-like"/>
    <property type="match status" value="1"/>
</dbReference>
<dbReference type="RefSeq" id="WP_200270822.1">
    <property type="nucleotide sequence ID" value="NZ_JAENHN010000043.1"/>
</dbReference>
<dbReference type="SUPFAM" id="SSF56281">
    <property type="entry name" value="Metallo-hydrolase/oxidoreductase"/>
    <property type="match status" value="1"/>
</dbReference>
<sequence>MLQFKIKNLSVEQADCFLILLENSDGNSCNILVDGNREGKSSTSFLSMKKEIEKLSKLDYIIVTHVDNDHIGGILSLFQEYSTHKLNKLLDTTLIYNYITRDRISYSQAKKFEDLIEGRLVIQSYKETYEKKHCLLKILNISERCIATTILTNRDKNAYLTFISPDKAGIEAVIKDYKDIKNKIKTSPNKSLVNKNSISFLLEFGGSSVLFLGDTYWKEVQPIVGNIKNLENINLIKIPHHGASKNNENIIEWSFKMHCKKFIITGKENWDKEHPDEMIIEELNKVYGNNVKIYSKINLKIDGNVINSEEIDMLGGE</sequence>
<reference evidence="3" key="1">
    <citation type="submission" date="2021-01" db="EMBL/GenBank/DDBJ databases">
        <title>Genome public.</title>
        <authorList>
            <person name="Liu C."/>
            <person name="Sun Q."/>
        </authorList>
    </citation>
    <scope>NUCLEOTIDE SEQUENCE [LARGE SCALE GENOMIC DNA]</scope>
    <source>
        <strain evidence="3">YIM B02505</strain>
    </source>
</reference>
<dbReference type="EMBL" id="JAENHN010000043">
    <property type="protein sequence ID" value="MBK1812032.1"/>
    <property type="molecule type" value="Genomic_DNA"/>
</dbReference>
<dbReference type="InterPro" id="IPR052159">
    <property type="entry name" value="Competence_DNA_uptake"/>
</dbReference>
<dbReference type="PANTHER" id="PTHR30619">
    <property type="entry name" value="DNA INTERNALIZATION/COMPETENCE PROTEIN COMEC/REC2"/>
    <property type="match status" value="1"/>
</dbReference>
<protein>
    <submittedName>
        <fullName evidence="2">MBL fold metallo-hydrolase</fullName>
    </submittedName>
</protein>